<name>K0SPK8_THAOC</name>
<evidence type="ECO:0000313" key="4">
    <source>
        <dbReference type="EMBL" id="EJK67230.1"/>
    </source>
</evidence>
<dbReference type="Gene3D" id="3.40.50.300">
    <property type="entry name" value="P-loop containing nucleotide triphosphate hydrolases"/>
    <property type="match status" value="1"/>
</dbReference>
<dbReference type="SMART" id="SM00382">
    <property type="entry name" value="AAA"/>
    <property type="match status" value="1"/>
</dbReference>
<evidence type="ECO:0000313" key="5">
    <source>
        <dbReference type="Proteomes" id="UP000266841"/>
    </source>
</evidence>
<keyword evidence="2" id="KW-0067">ATP-binding</keyword>
<dbReference type="AlphaFoldDB" id="K0SPK8"/>
<dbReference type="GO" id="GO:0005524">
    <property type="term" value="F:ATP binding"/>
    <property type="evidence" value="ECO:0007669"/>
    <property type="project" value="UniProtKB-KW"/>
</dbReference>
<dbReference type="InterPro" id="IPR050334">
    <property type="entry name" value="Molybdenum_import_ModC"/>
</dbReference>
<keyword evidence="5" id="KW-1185">Reference proteome</keyword>
<dbReference type="eggNOG" id="KOG0055">
    <property type="taxonomic scope" value="Eukaryota"/>
</dbReference>
<keyword evidence="1" id="KW-0547">Nucleotide-binding</keyword>
<dbReference type="InterPro" id="IPR030802">
    <property type="entry name" value="Permease_MalE"/>
</dbReference>
<sequence length="542" mass="59359">MCPSSNGRDKDPILQFKARNVDPRKCPFENEVVSFTLFPSSCIHLSGQSGAGKTTLSNYIAGLLPRRNGEAMLKGTLGIEVEHCQWNDSIPAVERVGMLFQQTTLLDSLTVAGNICVALEHCPSARLNESQKQTAIKQLLETVGLDYLSDGPKRPAELSGGMARRASLALQLAQRKQVIILDEPFAGLDFATAVGVAKALERLRREKGTALLLISHEPEIVQFVMGRGSGSSLDGSGKDPETELIRKVTLSRRGSDYDGTAGLAISMLSSDILRRVDVTDTVLDVVKREVKPMLSMLTGEEDVNPMYMMMISMKVRGMLQTTIPPAKATLYAMGMAKLFVLEIGPLITSLLLSGRIGGSYSGEVATMQATSQNKLLRTLGISPMKWTFQPSLLASWIASPLLTMSGTILALELGAHVGPWYGIGKTETYKQEVWDSIFLPIRLRLLSEDFKATTTSDLFRCTFSESYVDSLIEIATHPVFYHLLKSLVFMTIVMTVSEVTARRKFDLTPRGVPKVITTSVVLGSLLVIVADWGFSQLLLKRH</sequence>
<evidence type="ECO:0000256" key="2">
    <source>
        <dbReference type="ARBA" id="ARBA00022840"/>
    </source>
</evidence>
<dbReference type="OrthoDB" id="6500128at2759"/>
<dbReference type="PANTHER" id="PTHR43514">
    <property type="entry name" value="ABC TRANSPORTER I FAMILY MEMBER 10"/>
    <property type="match status" value="1"/>
</dbReference>
<dbReference type="InterPro" id="IPR003593">
    <property type="entry name" value="AAA+_ATPase"/>
</dbReference>
<dbReference type="GO" id="GO:0016887">
    <property type="term" value="F:ATP hydrolysis activity"/>
    <property type="evidence" value="ECO:0007669"/>
    <property type="project" value="InterPro"/>
</dbReference>
<dbReference type="OMA" id="ARENDQQ"/>
<evidence type="ECO:0000259" key="3">
    <source>
        <dbReference type="PROSITE" id="PS50893"/>
    </source>
</evidence>
<dbReference type="GO" id="GO:0043190">
    <property type="term" value="C:ATP-binding cassette (ABC) transporter complex"/>
    <property type="evidence" value="ECO:0007669"/>
    <property type="project" value="InterPro"/>
</dbReference>
<accession>K0SPK8</accession>
<dbReference type="SUPFAM" id="SSF52540">
    <property type="entry name" value="P-loop containing nucleoside triphosphate hydrolases"/>
    <property type="match status" value="1"/>
</dbReference>
<organism evidence="4 5">
    <name type="scientific">Thalassiosira oceanica</name>
    <name type="common">Marine diatom</name>
    <dbReference type="NCBI Taxonomy" id="159749"/>
    <lineage>
        <taxon>Eukaryota</taxon>
        <taxon>Sar</taxon>
        <taxon>Stramenopiles</taxon>
        <taxon>Ochrophyta</taxon>
        <taxon>Bacillariophyta</taxon>
        <taxon>Coscinodiscophyceae</taxon>
        <taxon>Thalassiosirophycidae</taxon>
        <taxon>Thalassiosirales</taxon>
        <taxon>Thalassiosiraceae</taxon>
        <taxon>Thalassiosira</taxon>
    </lineage>
</organism>
<dbReference type="InterPro" id="IPR017871">
    <property type="entry name" value="ABC_transporter-like_CS"/>
</dbReference>
<proteinExistence type="predicted"/>
<dbReference type="PROSITE" id="PS00211">
    <property type="entry name" value="ABC_TRANSPORTER_1"/>
    <property type="match status" value="1"/>
</dbReference>
<dbReference type="PROSITE" id="PS50893">
    <property type="entry name" value="ABC_TRANSPORTER_2"/>
    <property type="match status" value="1"/>
</dbReference>
<gene>
    <name evidence="4" type="ORF">THAOC_11765</name>
</gene>
<comment type="caution">
    <text evidence="4">The sequence shown here is derived from an EMBL/GenBank/DDBJ whole genome shotgun (WGS) entry which is preliminary data.</text>
</comment>
<evidence type="ECO:0000256" key="1">
    <source>
        <dbReference type="ARBA" id="ARBA00022741"/>
    </source>
</evidence>
<dbReference type="EMBL" id="AGNL01013489">
    <property type="protein sequence ID" value="EJK67230.1"/>
    <property type="molecule type" value="Genomic_DNA"/>
</dbReference>
<dbReference type="Pfam" id="PF02405">
    <property type="entry name" value="MlaE"/>
    <property type="match status" value="1"/>
</dbReference>
<dbReference type="InterPro" id="IPR027417">
    <property type="entry name" value="P-loop_NTPase"/>
</dbReference>
<dbReference type="InterPro" id="IPR003439">
    <property type="entry name" value="ABC_transporter-like_ATP-bd"/>
</dbReference>
<dbReference type="Pfam" id="PF00005">
    <property type="entry name" value="ABC_tran"/>
    <property type="match status" value="1"/>
</dbReference>
<dbReference type="PANTHER" id="PTHR43514:SF4">
    <property type="entry name" value="ABC TRANSPORTER I FAMILY MEMBER 10"/>
    <property type="match status" value="1"/>
</dbReference>
<feature type="domain" description="ABC transporter" evidence="3">
    <location>
        <begin position="14"/>
        <end position="261"/>
    </location>
</feature>
<protein>
    <recommendedName>
        <fullName evidence="3">ABC transporter domain-containing protein</fullName>
    </recommendedName>
</protein>
<reference evidence="4 5" key="1">
    <citation type="journal article" date="2012" name="Genome Biol.">
        <title>Genome and low-iron response of an oceanic diatom adapted to chronic iron limitation.</title>
        <authorList>
            <person name="Lommer M."/>
            <person name="Specht M."/>
            <person name="Roy A.S."/>
            <person name="Kraemer L."/>
            <person name="Andreson R."/>
            <person name="Gutowska M.A."/>
            <person name="Wolf J."/>
            <person name="Bergner S.V."/>
            <person name="Schilhabel M.B."/>
            <person name="Klostermeier U.C."/>
            <person name="Beiko R.G."/>
            <person name="Rosenstiel P."/>
            <person name="Hippler M."/>
            <person name="Laroche J."/>
        </authorList>
    </citation>
    <scope>NUCLEOTIDE SEQUENCE [LARGE SCALE GENOMIC DNA]</scope>
    <source>
        <strain evidence="4 5">CCMP1005</strain>
    </source>
</reference>
<dbReference type="Proteomes" id="UP000266841">
    <property type="component" value="Unassembled WGS sequence"/>
</dbReference>